<protein>
    <recommendedName>
        <fullName evidence="7">Endonuclease MutS2</fullName>
        <ecNumber evidence="7">3.1.-.-</ecNumber>
    </recommendedName>
    <alternativeName>
        <fullName evidence="7">Ribosome-associated protein quality control-upstream factor</fullName>
        <shortName evidence="7">RQC-upstream factor</shortName>
        <shortName evidence="7">RqcU</shortName>
        <ecNumber evidence="7">3.6.4.-</ecNumber>
    </alternativeName>
</protein>
<dbReference type="InterPro" id="IPR045076">
    <property type="entry name" value="MutS"/>
</dbReference>
<keyword evidence="2 7" id="KW-0547">Nucleotide-binding</keyword>
<dbReference type="PROSITE" id="PS50828">
    <property type="entry name" value="SMR"/>
    <property type="match status" value="1"/>
</dbReference>
<sequence length="781" mass="87829">MQERTLEVLEYEKILEKVASQARSSVIKNKILNLAPMTDADDIKEELENTAQMVGVISRFGNIDLFGLYDFSDMISYVRKRGILEPYELLQVNDLLRVSEYLKDYGKDIEEPYIKDLFARISTNDFIKDEIERSIISEDEIADNASSELRNIRRQKERKEADIKAKLNSYISSDRYDDALQDKVVSIRDGRYVVPVKTNKKSVIGGIIHDKSSSGNTIFVEPAAIVELNNQLKDLELKEEDEIRRILDRLSRFVEKFDVEILENQKLIGRIDFLAAKAKYAINNEYTKPKITTDKIIKLNQARHPLLTGKVVPIDVVIGGDYKTLIITGPNTGGKTVSLKTVGLISLMAQTGFYIPAEENSIVNVFDDIFVDIGDTQSLEMSLSTFSASLTKIVKITENASPNSLVLLDELGSGTDPTEGAALAISILDYLRKKEIMTFATTHYSELKYYAVETAGVMNASVEFDVNTLSPTYKLEIGTPGKSNAFEISKRLGLDEGILKNAQNLLGEDTKNVNKILDEIEENKEEIEAKNAEIDRYKREIQKAKRDLEEKSKEVEKQRAAIIREAEDRANEILEKANTESQEMLKEAKKSKNANTSDIDRSLNNIRNRYKSSKIERKQKGLRIGKSNDAPEDLKLGDIVIIEGINERAEVISEPDDKGNIKLQMGILKMDSNIKNVTKVESDSKTEKNIQKVYNAKKAMNISPTLDLRGQRYDDAMRNLDKYLDDAMLAGISKAKIIHGKGTGALINGVTENLKNDKRIANFRLGDDKEGGYGVTIVSFE</sequence>
<comment type="caution">
    <text evidence="10">The sequence shown here is derived from an EMBL/GenBank/DDBJ whole genome shotgun (WGS) entry which is preliminary data.</text>
</comment>
<keyword evidence="3 7" id="KW-0378">Hydrolase</keyword>
<dbReference type="SUPFAM" id="SSF52540">
    <property type="entry name" value="P-loop containing nucleoside triphosphate hydrolases"/>
    <property type="match status" value="1"/>
</dbReference>
<keyword evidence="7 10" id="KW-0255">Endonuclease</keyword>
<dbReference type="PROSITE" id="PS00486">
    <property type="entry name" value="DNA_MISMATCH_REPAIR_2"/>
    <property type="match status" value="1"/>
</dbReference>
<feature type="coiled-coil region" evidence="8">
    <location>
        <begin position="142"/>
        <end position="169"/>
    </location>
</feature>
<dbReference type="Pfam" id="PF20297">
    <property type="entry name" value="MSSS"/>
    <property type="match status" value="1"/>
</dbReference>
<keyword evidence="7" id="KW-0540">Nuclease</keyword>
<comment type="function">
    <text evidence="7">Acts as a ribosome collision sensor, splitting the ribosome into its 2 subunits. Detects stalled/collided 70S ribosomes which it binds and splits by an ATP-hydrolysis driven conformational change. Acts upstream of the ribosome quality control system (RQC), a ribosome-associated complex that mediates the extraction of incompletely synthesized nascent chains from stalled ribosomes and their subsequent degradation. Probably generates substrates for RQC.</text>
</comment>
<comment type="subunit">
    <text evidence="7">Homodimer. Binds to stalled ribosomes, contacting rRNA.</text>
</comment>
<evidence type="ECO:0000256" key="7">
    <source>
        <dbReference type="HAMAP-Rule" id="MF_00092"/>
    </source>
</evidence>
<accession>A0ABW9MTM1</accession>
<dbReference type="InterPro" id="IPR005747">
    <property type="entry name" value="MutS2"/>
</dbReference>
<proteinExistence type="inferred from homology"/>
<evidence type="ECO:0000256" key="2">
    <source>
        <dbReference type="ARBA" id="ARBA00022741"/>
    </source>
</evidence>
<keyword evidence="4 7" id="KW-0067">ATP-binding</keyword>
<organism evidence="10 11">
    <name type="scientific">Anaerococcus cruorum</name>
    <dbReference type="NCBI Taxonomy" id="3115617"/>
    <lineage>
        <taxon>Bacteria</taxon>
        <taxon>Bacillati</taxon>
        <taxon>Bacillota</taxon>
        <taxon>Tissierellia</taxon>
        <taxon>Tissierellales</taxon>
        <taxon>Peptoniphilaceae</taxon>
        <taxon>Anaerococcus</taxon>
    </lineage>
</organism>
<dbReference type="Proteomes" id="UP001638015">
    <property type="component" value="Unassembled WGS sequence"/>
</dbReference>
<keyword evidence="11" id="KW-1185">Reference proteome</keyword>
<dbReference type="SUPFAM" id="SSF48334">
    <property type="entry name" value="DNA repair protein MutS, domain III"/>
    <property type="match status" value="1"/>
</dbReference>
<reference evidence="10 11" key="1">
    <citation type="journal article" date="2025" name="Anaerobe">
        <title>Description of Anaerococcus kampingiae sp. nov., Anaerococcus groningensis sp. nov., Anaerococcus martiniensis sp. nov., and Anaerococcus cruorum sp. nov., isolated from human clinical specimens.</title>
        <authorList>
            <person name="Boiten K.E."/>
            <person name="Meijer J."/>
            <person name="van Wezel E.M."/>
            <person name="Veloo A.C.M."/>
        </authorList>
    </citation>
    <scope>NUCLEOTIDE SEQUENCE [LARGE SCALE GENOMIC DNA]</scope>
    <source>
        <strain evidence="10 11">ENR1039</strain>
    </source>
</reference>
<comment type="similarity">
    <text evidence="7">Belongs to the DNA mismatch repair MutS family. MutS2 subfamily.</text>
</comment>
<dbReference type="Pfam" id="PF01713">
    <property type="entry name" value="Smr"/>
    <property type="match status" value="1"/>
</dbReference>
<dbReference type="SMART" id="SM00463">
    <property type="entry name" value="SMR"/>
    <property type="match status" value="1"/>
</dbReference>
<dbReference type="HAMAP" id="MF_00092">
    <property type="entry name" value="MutS2"/>
    <property type="match status" value="1"/>
</dbReference>
<evidence type="ECO:0000313" key="10">
    <source>
        <dbReference type="EMBL" id="MFO3715170.1"/>
    </source>
</evidence>
<evidence type="ECO:0000313" key="11">
    <source>
        <dbReference type="Proteomes" id="UP001638015"/>
    </source>
</evidence>
<dbReference type="PIRSF" id="PIRSF005814">
    <property type="entry name" value="MutS_YshD"/>
    <property type="match status" value="1"/>
</dbReference>
<dbReference type="CDD" id="cd03280">
    <property type="entry name" value="ABC_MutS2"/>
    <property type="match status" value="1"/>
</dbReference>
<evidence type="ECO:0000256" key="6">
    <source>
        <dbReference type="ARBA" id="ARBA00023125"/>
    </source>
</evidence>
<dbReference type="EC" id="3.1.-.-" evidence="7"/>
<dbReference type="SMART" id="SM00533">
    <property type="entry name" value="MUTSd"/>
    <property type="match status" value="1"/>
</dbReference>
<gene>
    <name evidence="7" type="primary">mutS2</name>
    <name evidence="7" type="synonym">rqcU</name>
    <name evidence="10" type="ORF">ACCQ40_00030</name>
</gene>
<dbReference type="EMBL" id="JBGMEH010000001">
    <property type="protein sequence ID" value="MFO3715170.1"/>
    <property type="molecule type" value="Genomic_DNA"/>
</dbReference>
<dbReference type="InterPro" id="IPR027417">
    <property type="entry name" value="P-loop_NTPase"/>
</dbReference>
<dbReference type="Gene3D" id="3.30.1370.110">
    <property type="match status" value="1"/>
</dbReference>
<dbReference type="PANTHER" id="PTHR48466:SF2">
    <property type="entry name" value="OS10G0509000 PROTEIN"/>
    <property type="match status" value="1"/>
</dbReference>
<dbReference type="InterPro" id="IPR046893">
    <property type="entry name" value="MSSS"/>
</dbReference>
<dbReference type="InterPro" id="IPR036187">
    <property type="entry name" value="DNA_mismatch_repair_MutS_sf"/>
</dbReference>
<dbReference type="SUPFAM" id="SSF160443">
    <property type="entry name" value="SMR domain-like"/>
    <property type="match status" value="1"/>
</dbReference>
<comment type="function">
    <text evidence="7">Endonuclease that is involved in the suppression of homologous recombination and thus may have a key role in the control of bacterial genetic diversity.</text>
</comment>
<name>A0ABW9MTM1_9FIRM</name>
<dbReference type="InterPro" id="IPR002625">
    <property type="entry name" value="Smr_dom"/>
</dbReference>
<dbReference type="Pfam" id="PF00488">
    <property type="entry name" value="MutS_V"/>
    <property type="match status" value="1"/>
</dbReference>
<dbReference type="NCBIfam" id="TIGR01069">
    <property type="entry name" value="mutS2"/>
    <property type="match status" value="1"/>
</dbReference>
<dbReference type="EC" id="3.6.4.-" evidence="7"/>
<evidence type="ECO:0000256" key="5">
    <source>
        <dbReference type="ARBA" id="ARBA00022884"/>
    </source>
</evidence>
<dbReference type="GO" id="GO:0004519">
    <property type="term" value="F:endonuclease activity"/>
    <property type="evidence" value="ECO:0007669"/>
    <property type="project" value="UniProtKB-KW"/>
</dbReference>
<dbReference type="InterPro" id="IPR000432">
    <property type="entry name" value="DNA_mismatch_repair_MutS_C"/>
</dbReference>
<dbReference type="PANTHER" id="PTHR48466">
    <property type="entry name" value="OS10G0509000 PROTEIN-RELATED"/>
    <property type="match status" value="1"/>
</dbReference>
<feature type="domain" description="Smr" evidence="9">
    <location>
        <begin position="706"/>
        <end position="781"/>
    </location>
</feature>
<keyword evidence="8" id="KW-0175">Coiled coil</keyword>
<feature type="coiled-coil region" evidence="8">
    <location>
        <begin position="510"/>
        <end position="594"/>
    </location>
</feature>
<keyword evidence="6 7" id="KW-0238">DNA-binding</keyword>
<keyword evidence="5 7" id="KW-0694">RNA-binding</keyword>
<evidence type="ECO:0000256" key="8">
    <source>
        <dbReference type="SAM" id="Coils"/>
    </source>
</evidence>
<dbReference type="RefSeq" id="WP_410032092.1">
    <property type="nucleotide sequence ID" value="NZ_JBGMEH010000001.1"/>
</dbReference>
<dbReference type="SMART" id="SM00534">
    <property type="entry name" value="MUTSac"/>
    <property type="match status" value="1"/>
</dbReference>
<feature type="binding site" evidence="7">
    <location>
        <begin position="329"/>
        <end position="336"/>
    </location>
    <ligand>
        <name>ATP</name>
        <dbReference type="ChEBI" id="CHEBI:30616"/>
    </ligand>
</feature>
<keyword evidence="1 7" id="KW-0699">rRNA-binding</keyword>
<evidence type="ECO:0000256" key="4">
    <source>
        <dbReference type="ARBA" id="ARBA00022840"/>
    </source>
</evidence>
<dbReference type="InterPro" id="IPR036063">
    <property type="entry name" value="Smr_dom_sf"/>
</dbReference>
<evidence type="ECO:0000256" key="3">
    <source>
        <dbReference type="ARBA" id="ARBA00022801"/>
    </source>
</evidence>
<dbReference type="Gene3D" id="3.40.50.300">
    <property type="entry name" value="P-loop containing nucleotide triphosphate hydrolases"/>
    <property type="match status" value="1"/>
</dbReference>
<dbReference type="InterPro" id="IPR007696">
    <property type="entry name" value="DNA_mismatch_repair_MutS_core"/>
</dbReference>
<evidence type="ECO:0000259" key="9">
    <source>
        <dbReference type="PROSITE" id="PS50828"/>
    </source>
</evidence>
<evidence type="ECO:0000256" key="1">
    <source>
        <dbReference type="ARBA" id="ARBA00022730"/>
    </source>
</evidence>